<dbReference type="EC" id="1.1.1.6" evidence="5"/>
<dbReference type="EMBL" id="LR134162">
    <property type="protein sequence ID" value="VEB02575.1"/>
    <property type="molecule type" value="Genomic_DNA"/>
</dbReference>
<evidence type="ECO:0000256" key="7">
    <source>
        <dbReference type="ARBA" id="ARBA00049006"/>
    </source>
</evidence>
<protein>
    <recommendedName>
        <fullName evidence="6">Glycerol dehydrogenase</fullName>
        <ecNumber evidence="5">1.1.1.6</ecNumber>
    </recommendedName>
</protein>
<feature type="domain" description="Alcohol dehydrogenase iron-type/glycerol dehydrogenase GldA" evidence="8">
    <location>
        <begin position="15"/>
        <end position="62"/>
    </location>
</feature>
<evidence type="ECO:0000256" key="5">
    <source>
        <dbReference type="ARBA" id="ARBA00039147"/>
    </source>
</evidence>
<dbReference type="PANTHER" id="PTHR43616:SF5">
    <property type="entry name" value="GLYCEROL DEHYDROGENASE 1"/>
    <property type="match status" value="1"/>
</dbReference>
<sequence>MVKPSIPRRRIGYYQKLPVVVIPTIASTDAPTSALSVIYTEAGEFEEYLIYPKNPDMVVMDTAIIAKAPVRLLVSGMGRCALHLVRGQSLLRCARHQHGRRTVHRGGAEPRPPVL</sequence>
<comment type="pathway">
    <text evidence="4">Polyol metabolism; glycerol fermentation; glycerone phosphate from glycerol (oxidative route): step 1/2.</text>
</comment>
<accession>A0A3S4GZ07</accession>
<dbReference type="AlphaFoldDB" id="A0A3S4GZ07"/>
<evidence type="ECO:0000256" key="2">
    <source>
        <dbReference type="ARBA" id="ARBA00023002"/>
    </source>
</evidence>
<evidence type="ECO:0000256" key="1">
    <source>
        <dbReference type="ARBA" id="ARBA00022723"/>
    </source>
</evidence>
<organism evidence="9 10">
    <name type="scientific">Klebsiella pneumoniae</name>
    <dbReference type="NCBI Taxonomy" id="573"/>
    <lineage>
        <taxon>Bacteria</taxon>
        <taxon>Pseudomonadati</taxon>
        <taxon>Pseudomonadota</taxon>
        <taxon>Gammaproteobacteria</taxon>
        <taxon>Enterobacterales</taxon>
        <taxon>Enterobacteriaceae</taxon>
        <taxon>Klebsiella/Raoultella group</taxon>
        <taxon>Klebsiella</taxon>
        <taxon>Klebsiella pneumoniae complex</taxon>
    </lineage>
</organism>
<evidence type="ECO:0000256" key="3">
    <source>
        <dbReference type="ARBA" id="ARBA00023027"/>
    </source>
</evidence>
<dbReference type="GO" id="GO:0046872">
    <property type="term" value="F:metal ion binding"/>
    <property type="evidence" value="ECO:0007669"/>
    <property type="project" value="UniProtKB-KW"/>
</dbReference>
<dbReference type="Pfam" id="PF00465">
    <property type="entry name" value="Fe-ADH"/>
    <property type="match status" value="1"/>
</dbReference>
<evidence type="ECO:0000259" key="8">
    <source>
        <dbReference type="Pfam" id="PF00465"/>
    </source>
</evidence>
<dbReference type="GO" id="GO:0005829">
    <property type="term" value="C:cytosol"/>
    <property type="evidence" value="ECO:0007669"/>
    <property type="project" value="TreeGrafter"/>
</dbReference>
<keyword evidence="2 9" id="KW-0560">Oxidoreductase</keyword>
<keyword evidence="3" id="KW-0520">NAD</keyword>
<evidence type="ECO:0000256" key="4">
    <source>
        <dbReference type="ARBA" id="ARBA00037918"/>
    </source>
</evidence>
<dbReference type="SUPFAM" id="SSF56796">
    <property type="entry name" value="Dehydroquinate synthase-like"/>
    <property type="match status" value="1"/>
</dbReference>
<name>A0A3S4GZ07_KLEPN</name>
<evidence type="ECO:0000313" key="9">
    <source>
        <dbReference type="EMBL" id="VEB02575.1"/>
    </source>
</evidence>
<dbReference type="Proteomes" id="UP000282433">
    <property type="component" value="Chromosome"/>
</dbReference>
<proteinExistence type="predicted"/>
<evidence type="ECO:0000256" key="6">
    <source>
        <dbReference type="ARBA" id="ARBA00040132"/>
    </source>
</evidence>
<dbReference type="Gene3D" id="3.40.50.1970">
    <property type="match status" value="1"/>
</dbReference>
<gene>
    <name evidence="9" type="primary">dhaD_2</name>
    <name evidence="9" type="ORF">NCTC13635_02961</name>
</gene>
<dbReference type="GO" id="GO:0008888">
    <property type="term" value="F:glycerol dehydrogenase (NAD+) activity"/>
    <property type="evidence" value="ECO:0007669"/>
    <property type="project" value="UniProtKB-EC"/>
</dbReference>
<dbReference type="InterPro" id="IPR016205">
    <property type="entry name" value="Glycerol_DH"/>
</dbReference>
<dbReference type="InterPro" id="IPR001670">
    <property type="entry name" value="ADH_Fe/GldA"/>
</dbReference>
<dbReference type="PANTHER" id="PTHR43616">
    <property type="entry name" value="GLYCEROL DEHYDROGENASE"/>
    <property type="match status" value="1"/>
</dbReference>
<keyword evidence="1" id="KW-0479">Metal-binding</keyword>
<reference evidence="9 10" key="1">
    <citation type="submission" date="2018-12" db="EMBL/GenBank/DDBJ databases">
        <authorList>
            <consortium name="Pathogen Informatics"/>
        </authorList>
    </citation>
    <scope>NUCLEOTIDE SEQUENCE [LARGE SCALE GENOMIC DNA]</scope>
    <source>
        <strain evidence="9 10">NCTC13635</strain>
    </source>
</reference>
<evidence type="ECO:0000313" key="10">
    <source>
        <dbReference type="Proteomes" id="UP000282433"/>
    </source>
</evidence>
<comment type="catalytic activity">
    <reaction evidence="7">
        <text>glycerol + NAD(+) = dihydroxyacetone + NADH + H(+)</text>
        <dbReference type="Rhea" id="RHEA:13769"/>
        <dbReference type="ChEBI" id="CHEBI:15378"/>
        <dbReference type="ChEBI" id="CHEBI:16016"/>
        <dbReference type="ChEBI" id="CHEBI:17754"/>
        <dbReference type="ChEBI" id="CHEBI:57540"/>
        <dbReference type="ChEBI" id="CHEBI:57945"/>
        <dbReference type="EC" id="1.1.1.6"/>
    </reaction>
</comment>